<dbReference type="InterPro" id="IPR027417">
    <property type="entry name" value="P-loop_NTPase"/>
</dbReference>
<feature type="region of interest" description="Disordered" evidence="4">
    <location>
        <begin position="32"/>
        <end position="128"/>
    </location>
</feature>
<evidence type="ECO:0000313" key="6">
    <source>
        <dbReference type="EMBL" id="OGD64999.1"/>
    </source>
</evidence>
<evidence type="ECO:0000256" key="2">
    <source>
        <dbReference type="ARBA" id="ARBA00022741"/>
    </source>
</evidence>
<dbReference type="Gene3D" id="3.40.50.300">
    <property type="entry name" value="P-loop containing nucleotide triphosphate hydrolases"/>
    <property type="match status" value="1"/>
</dbReference>
<dbReference type="SUPFAM" id="SSF52540">
    <property type="entry name" value="P-loop containing nucleoside triphosphate hydrolases"/>
    <property type="match status" value="1"/>
</dbReference>
<feature type="compositionally biased region" description="Basic and acidic residues" evidence="4">
    <location>
        <begin position="118"/>
        <end position="128"/>
    </location>
</feature>
<dbReference type="CDD" id="cd01129">
    <property type="entry name" value="PulE-GspE-like"/>
    <property type="match status" value="1"/>
</dbReference>
<dbReference type="FunFam" id="3.40.50.300:FF:000398">
    <property type="entry name" value="Type IV pilus assembly ATPase PilB"/>
    <property type="match status" value="1"/>
</dbReference>
<dbReference type="Pfam" id="PF00437">
    <property type="entry name" value="T2SSE"/>
    <property type="match status" value="1"/>
</dbReference>
<dbReference type="Gene3D" id="3.30.450.90">
    <property type="match status" value="1"/>
</dbReference>
<feature type="compositionally biased region" description="Polar residues" evidence="4">
    <location>
        <begin position="101"/>
        <end position="115"/>
    </location>
</feature>
<keyword evidence="2" id="KW-0547">Nucleotide-binding</keyword>
<comment type="similarity">
    <text evidence="1">Belongs to the GSP E family.</text>
</comment>
<dbReference type="GO" id="GO:0016887">
    <property type="term" value="F:ATP hydrolysis activity"/>
    <property type="evidence" value="ECO:0007669"/>
    <property type="project" value="TreeGrafter"/>
</dbReference>
<dbReference type="PANTHER" id="PTHR30258">
    <property type="entry name" value="TYPE II SECRETION SYSTEM PROTEIN GSPE-RELATED"/>
    <property type="match status" value="1"/>
</dbReference>
<proteinExistence type="inferred from homology"/>
<dbReference type="GO" id="GO:0005524">
    <property type="term" value="F:ATP binding"/>
    <property type="evidence" value="ECO:0007669"/>
    <property type="project" value="UniProtKB-KW"/>
</dbReference>
<dbReference type="STRING" id="1797471.A3A71_01905"/>
<evidence type="ECO:0000256" key="1">
    <source>
        <dbReference type="ARBA" id="ARBA00006611"/>
    </source>
</evidence>
<feature type="compositionally biased region" description="Pro residues" evidence="4">
    <location>
        <begin position="56"/>
        <end position="65"/>
    </location>
</feature>
<keyword evidence="3" id="KW-0067">ATP-binding</keyword>
<feature type="compositionally biased region" description="Basic and acidic residues" evidence="4">
    <location>
        <begin position="32"/>
        <end position="51"/>
    </location>
</feature>
<reference evidence="6 7" key="1">
    <citation type="journal article" date="2016" name="Nat. Commun.">
        <title>Thousands of microbial genomes shed light on interconnected biogeochemical processes in an aquifer system.</title>
        <authorList>
            <person name="Anantharaman K."/>
            <person name="Brown C.T."/>
            <person name="Hug L.A."/>
            <person name="Sharon I."/>
            <person name="Castelle C.J."/>
            <person name="Probst A.J."/>
            <person name="Thomas B.C."/>
            <person name="Singh A."/>
            <person name="Wilkins M.J."/>
            <person name="Karaoz U."/>
            <person name="Brodie E.L."/>
            <person name="Williams K.H."/>
            <person name="Hubbard S.S."/>
            <person name="Banfield J.F."/>
        </authorList>
    </citation>
    <scope>NUCLEOTIDE SEQUENCE [LARGE SCALE GENOMIC DNA]</scope>
</reference>
<gene>
    <name evidence="6" type="ORF">A3A71_01905</name>
</gene>
<evidence type="ECO:0000313" key="7">
    <source>
        <dbReference type="Proteomes" id="UP000177481"/>
    </source>
</evidence>
<evidence type="ECO:0000259" key="5">
    <source>
        <dbReference type="Pfam" id="PF00437"/>
    </source>
</evidence>
<dbReference type="GO" id="GO:0005886">
    <property type="term" value="C:plasma membrane"/>
    <property type="evidence" value="ECO:0007669"/>
    <property type="project" value="TreeGrafter"/>
</dbReference>
<evidence type="ECO:0000256" key="3">
    <source>
        <dbReference type="ARBA" id="ARBA00022840"/>
    </source>
</evidence>
<organism evidence="6 7">
    <name type="scientific">Candidatus Berkelbacteria bacterium RIFCSPLOWO2_01_FULL_50_28</name>
    <dbReference type="NCBI Taxonomy" id="1797471"/>
    <lineage>
        <taxon>Bacteria</taxon>
        <taxon>Candidatus Berkelbacteria</taxon>
    </lineage>
</organism>
<feature type="compositionally biased region" description="Basic and acidic residues" evidence="4">
    <location>
        <begin position="85"/>
        <end position="98"/>
    </location>
</feature>
<dbReference type="Proteomes" id="UP000177481">
    <property type="component" value="Unassembled WGS sequence"/>
</dbReference>
<dbReference type="EMBL" id="MEZX01000002">
    <property type="protein sequence ID" value="OGD64999.1"/>
    <property type="molecule type" value="Genomic_DNA"/>
</dbReference>
<feature type="domain" description="Bacterial type II secretion system protein E" evidence="5">
    <location>
        <begin position="158"/>
        <end position="546"/>
    </location>
</feature>
<comment type="caution">
    <text evidence="6">The sequence shown here is derived from an EMBL/GenBank/DDBJ whole genome shotgun (WGS) entry which is preliminary data.</text>
</comment>
<dbReference type="AlphaFoldDB" id="A0A1F5EC55"/>
<dbReference type="PANTHER" id="PTHR30258:SF1">
    <property type="entry name" value="PROTEIN TRANSPORT PROTEIN HOFB HOMOLOG"/>
    <property type="match status" value="1"/>
</dbReference>
<protein>
    <recommendedName>
        <fullName evidence="5">Bacterial type II secretion system protein E domain-containing protein</fullName>
    </recommendedName>
</protein>
<sequence length="558" mass="61399">MNYIEARNKVLVERYTVSVEGFETALKQYTDLDKSIPKVEKEQPVIREEKPVIPLEQPPSPPPSSPIEIPTVKTEIPQSTSKESTQPDERPSTMKFDEGISLSSADIISRPSASDSPEELKRLAREQESTLEDQDLDKLLQEPVTSVEILAKVFRSGVIPEIVAAMLFLGIRMKASDVHIEAQDNMVRLRYRIDGILHDVIRVPGFLLAPLTSRIKILSKMKIDEQRIPQDGRFDVVIDHRQVDLRVSTLPTVHGEKVVMRLLDKSSGVLTLEQLGVTGSNFDNLIANINKPYGVILSTGPTGSGKSTTLYAILSRISKPGVNIITLEDPVEYELSGINQSQVKPQIGFTFAEGLRSVLRQDPNVIMVGEIRDLETAAMATHAALTGHLVLSTLHTNDAAGALPRLINMGVEPFLITSSVNAVIGQRLVRKVCDKCRARTTIPPAILTFIKKELAAIPSTQMRHIDLDQLVFYHGTGCAECDNGYSGRFGIFEVLPMSDKIEELAVRKAPTSQIKHAAIAEGMITMTQDGLIKALKGITTVDEVIRVTTTEIKEVPGV</sequence>
<evidence type="ECO:0000256" key="4">
    <source>
        <dbReference type="SAM" id="MobiDB-lite"/>
    </source>
</evidence>
<accession>A0A1F5EC55</accession>
<name>A0A1F5EC55_9BACT</name>
<dbReference type="InterPro" id="IPR001482">
    <property type="entry name" value="T2SS/T4SS_dom"/>
</dbReference>